<dbReference type="InParanoid" id="A0A2R5GEY3"/>
<dbReference type="EMBL" id="BEYU01000024">
    <property type="protein sequence ID" value="GBG26821.1"/>
    <property type="molecule type" value="Genomic_DNA"/>
</dbReference>
<feature type="compositionally biased region" description="Basic and acidic residues" evidence="2">
    <location>
        <begin position="82"/>
        <end position="97"/>
    </location>
</feature>
<feature type="coiled-coil region" evidence="1">
    <location>
        <begin position="155"/>
        <end position="189"/>
    </location>
</feature>
<reference evidence="3 4" key="1">
    <citation type="submission" date="2017-12" db="EMBL/GenBank/DDBJ databases">
        <title>Sequencing, de novo assembly and annotation of complete genome of a new Thraustochytrid species, strain FCC1311.</title>
        <authorList>
            <person name="Sedici K."/>
            <person name="Godart F."/>
            <person name="Aiese Cigliano R."/>
            <person name="Sanseverino W."/>
            <person name="Barakat M."/>
            <person name="Ortet P."/>
            <person name="Marechal E."/>
            <person name="Cagnac O."/>
            <person name="Amato A."/>
        </authorList>
    </citation>
    <scope>NUCLEOTIDE SEQUENCE [LARGE SCALE GENOMIC DNA]</scope>
</reference>
<evidence type="ECO:0000256" key="2">
    <source>
        <dbReference type="SAM" id="MobiDB-lite"/>
    </source>
</evidence>
<feature type="compositionally biased region" description="Acidic residues" evidence="2">
    <location>
        <begin position="98"/>
        <end position="112"/>
    </location>
</feature>
<protein>
    <submittedName>
        <fullName evidence="3">Uncharacterized protein</fullName>
    </submittedName>
</protein>
<accession>A0A2R5GEY3</accession>
<keyword evidence="4" id="KW-1185">Reference proteome</keyword>
<evidence type="ECO:0000313" key="4">
    <source>
        <dbReference type="Proteomes" id="UP000241890"/>
    </source>
</evidence>
<keyword evidence="1" id="KW-0175">Coiled coil</keyword>
<gene>
    <name evidence="3" type="ORF">FCC1311_030432</name>
</gene>
<feature type="compositionally biased region" description="Basic and acidic residues" evidence="2">
    <location>
        <begin position="14"/>
        <end position="32"/>
    </location>
</feature>
<organism evidence="3 4">
    <name type="scientific">Hondaea fermentalgiana</name>
    <dbReference type="NCBI Taxonomy" id="2315210"/>
    <lineage>
        <taxon>Eukaryota</taxon>
        <taxon>Sar</taxon>
        <taxon>Stramenopiles</taxon>
        <taxon>Bigyra</taxon>
        <taxon>Labyrinthulomycetes</taxon>
        <taxon>Thraustochytrida</taxon>
        <taxon>Thraustochytriidae</taxon>
        <taxon>Hondaea</taxon>
    </lineage>
</organism>
<comment type="caution">
    <text evidence="3">The sequence shown here is derived from an EMBL/GenBank/DDBJ whole genome shotgun (WGS) entry which is preliminary data.</text>
</comment>
<proteinExistence type="predicted"/>
<evidence type="ECO:0000313" key="3">
    <source>
        <dbReference type="EMBL" id="GBG26821.1"/>
    </source>
</evidence>
<evidence type="ECO:0000256" key="1">
    <source>
        <dbReference type="SAM" id="Coils"/>
    </source>
</evidence>
<name>A0A2R5GEY3_9STRA</name>
<sequence>MHMLLDDLDVSPVRAKEAQSSKNEAFSKDAKENCSYEINIGSTASASDASEENLIAEIKSLAAELDAVEEKELLQSPQQYKDTAHLRTPSRDIKTEGDGDDNDDESKEDEVVEEKQFEPCSPRLQPIFEDKVVDCHKSERRASMTPAAGGWRLKYDSALQQIGQLQTSNSELQNEVSKLKLSLALKEAEFVTMQETPRRSESARKPPLPPKSSTKRASARKAPTSARDAMTSRVHAQRRAQRALSSPAAVKARSTRRRREEGHLKQSSRPADAEDAARGYSELFHDLIESESFQLVGSGESVLDQLSEDCRRDVVLRYCDILDSISNSFLHDT</sequence>
<feature type="region of interest" description="Disordered" evidence="2">
    <location>
        <begin position="1"/>
        <end position="32"/>
    </location>
</feature>
<feature type="region of interest" description="Disordered" evidence="2">
    <location>
        <begin position="192"/>
        <end position="276"/>
    </location>
</feature>
<feature type="region of interest" description="Disordered" evidence="2">
    <location>
        <begin position="72"/>
        <end position="123"/>
    </location>
</feature>
<dbReference type="AlphaFoldDB" id="A0A2R5GEY3"/>
<dbReference type="Proteomes" id="UP000241890">
    <property type="component" value="Unassembled WGS sequence"/>
</dbReference>